<organism evidence="1 2">
    <name type="scientific">Parascaris equorum</name>
    <name type="common">Equine roundworm</name>
    <dbReference type="NCBI Taxonomy" id="6256"/>
    <lineage>
        <taxon>Eukaryota</taxon>
        <taxon>Metazoa</taxon>
        <taxon>Ecdysozoa</taxon>
        <taxon>Nematoda</taxon>
        <taxon>Chromadorea</taxon>
        <taxon>Rhabditida</taxon>
        <taxon>Spirurina</taxon>
        <taxon>Ascaridomorpha</taxon>
        <taxon>Ascaridoidea</taxon>
        <taxon>Ascarididae</taxon>
        <taxon>Parascaris</taxon>
    </lineage>
</organism>
<dbReference type="WBParaSite" id="PEQ_0000436001-mRNA-1">
    <property type="protein sequence ID" value="PEQ_0000436001-mRNA-1"/>
    <property type="gene ID" value="PEQ_0000436001"/>
</dbReference>
<protein>
    <submittedName>
        <fullName evidence="2">Uncharacterized protein</fullName>
    </submittedName>
</protein>
<evidence type="ECO:0000313" key="2">
    <source>
        <dbReference type="WBParaSite" id="PEQ_0000436001-mRNA-1"/>
    </source>
</evidence>
<dbReference type="Proteomes" id="UP000887564">
    <property type="component" value="Unplaced"/>
</dbReference>
<accession>A0A914RDH7</accession>
<name>A0A914RDH7_PAREQ</name>
<reference evidence="2" key="1">
    <citation type="submission" date="2022-11" db="UniProtKB">
        <authorList>
            <consortium name="WormBaseParasite"/>
        </authorList>
    </citation>
    <scope>IDENTIFICATION</scope>
</reference>
<dbReference type="AlphaFoldDB" id="A0A914RDH7"/>
<evidence type="ECO:0000313" key="1">
    <source>
        <dbReference type="Proteomes" id="UP000887564"/>
    </source>
</evidence>
<proteinExistence type="predicted"/>
<keyword evidence="1" id="KW-1185">Reference proteome</keyword>
<sequence length="95" mass="11310">MIIKVIYFERIFDDFFFAFQKSKKCYYAVLCERALELHESEKSQKKKRHAKHLLDLSTCFNIDRHVSGDFYGVYIVACDIRKRRPNRTDTTLVGP</sequence>